<evidence type="ECO:0000256" key="2">
    <source>
        <dbReference type="ARBA" id="ARBA00022613"/>
    </source>
</evidence>
<dbReference type="InterPro" id="IPR004045">
    <property type="entry name" value="Glutathione_S-Trfase_N"/>
</dbReference>
<dbReference type="PROSITE" id="PS50405">
    <property type="entry name" value="GST_CTER"/>
    <property type="match status" value="1"/>
</dbReference>
<feature type="domain" description="GST N-terminal" evidence="5">
    <location>
        <begin position="55"/>
        <end position="132"/>
    </location>
</feature>
<comment type="caution">
    <text evidence="7">The sequence shown here is derived from an EMBL/GenBank/DDBJ whole genome shotgun (WGS) entry which is preliminary data.</text>
</comment>
<name>A0A7J7K3F0_BUGNE</name>
<evidence type="ECO:0000256" key="1">
    <source>
        <dbReference type="ARBA" id="ARBA00007409"/>
    </source>
</evidence>
<dbReference type="InterPro" id="IPR010987">
    <property type="entry name" value="Glutathione-S-Trfase_C-like"/>
</dbReference>
<dbReference type="GO" id="GO:0006749">
    <property type="term" value="P:glutathione metabolic process"/>
    <property type="evidence" value="ECO:0007669"/>
    <property type="project" value="TreeGrafter"/>
</dbReference>
<gene>
    <name evidence="7" type="ORF">EB796_008926</name>
</gene>
<evidence type="ECO:0000313" key="8">
    <source>
        <dbReference type="Proteomes" id="UP000593567"/>
    </source>
</evidence>
<dbReference type="AlphaFoldDB" id="A0A7J7K3F0"/>
<dbReference type="SFLD" id="SFLDS00019">
    <property type="entry name" value="Glutathione_Transferase_(cytos"/>
    <property type="match status" value="1"/>
</dbReference>
<sequence>MGGFTLFVFLTIFYICNAQDCVDTSDLCSSRTGLCDSIVGLQKLCPKSCGLCKDKLYKLTYFDLRARGEQIRWILEQGDANWEDIRIKQEDWPAIKPTTLTGQIPYLEVDGVTIAQSGAIAMYLARELGLSGANDLEAAEVHMVWETVQETFNSAGRAFVEQDPAKKQVKLKEYDDVSFPRLMKFLEERLENGEEWLVGKQMTIADIVVASFMDSQVWPKPLADLKASKTVSNLTSKVTSLPKIKQWIATRPVTDY</sequence>
<evidence type="ECO:0000256" key="3">
    <source>
        <dbReference type="ARBA" id="ARBA00049616"/>
    </source>
</evidence>
<dbReference type="EMBL" id="VXIV02001481">
    <property type="protein sequence ID" value="KAF6032757.1"/>
    <property type="molecule type" value="Genomic_DNA"/>
</dbReference>
<dbReference type="SFLD" id="SFLDG01205">
    <property type="entry name" value="AMPS.1"/>
    <property type="match status" value="1"/>
</dbReference>
<evidence type="ECO:0000259" key="5">
    <source>
        <dbReference type="PROSITE" id="PS50404"/>
    </source>
</evidence>
<dbReference type="Gene3D" id="3.40.30.10">
    <property type="entry name" value="Glutaredoxin"/>
    <property type="match status" value="1"/>
</dbReference>
<dbReference type="SFLD" id="SFLDG00363">
    <property type="entry name" value="AMPS_(cytGST):_Alpha-__Mu-__Pi"/>
    <property type="match status" value="1"/>
</dbReference>
<dbReference type="InterPro" id="IPR050213">
    <property type="entry name" value="GST_superfamily"/>
</dbReference>
<keyword evidence="8" id="KW-1185">Reference proteome</keyword>
<evidence type="ECO:0000313" key="7">
    <source>
        <dbReference type="EMBL" id="KAF6032757.1"/>
    </source>
</evidence>
<protein>
    <submittedName>
        <fullName evidence="7">HPGDS</fullName>
    </submittedName>
</protein>
<dbReference type="GO" id="GO:0005212">
    <property type="term" value="F:structural constituent of eye lens"/>
    <property type="evidence" value="ECO:0007669"/>
    <property type="project" value="UniProtKB-KW"/>
</dbReference>
<dbReference type="InterPro" id="IPR040079">
    <property type="entry name" value="Glutathione_S-Trfase"/>
</dbReference>
<dbReference type="Proteomes" id="UP000593567">
    <property type="component" value="Unassembled WGS sequence"/>
</dbReference>
<feature type="domain" description="GST C-terminal" evidence="6">
    <location>
        <begin position="134"/>
        <end position="256"/>
    </location>
</feature>
<dbReference type="InterPro" id="IPR004046">
    <property type="entry name" value="GST_C"/>
</dbReference>
<dbReference type="SMART" id="SM00254">
    <property type="entry name" value="ShKT"/>
    <property type="match status" value="1"/>
</dbReference>
<comment type="function">
    <text evidence="3">S-crystallins are structural components of squids and octopi eye lens. Contains relatively little if any GST activity.</text>
</comment>
<dbReference type="FunFam" id="3.40.30.10:FF:000035">
    <property type="entry name" value="hematopoietic prostaglandin D synthase"/>
    <property type="match status" value="1"/>
</dbReference>
<organism evidence="7 8">
    <name type="scientific">Bugula neritina</name>
    <name type="common">Brown bryozoan</name>
    <name type="synonym">Sertularia neritina</name>
    <dbReference type="NCBI Taxonomy" id="10212"/>
    <lineage>
        <taxon>Eukaryota</taxon>
        <taxon>Metazoa</taxon>
        <taxon>Spiralia</taxon>
        <taxon>Lophotrochozoa</taxon>
        <taxon>Bryozoa</taxon>
        <taxon>Gymnolaemata</taxon>
        <taxon>Cheilostomatida</taxon>
        <taxon>Flustrina</taxon>
        <taxon>Buguloidea</taxon>
        <taxon>Bugulidae</taxon>
        <taxon>Bugula</taxon>
    </lineage>
</organism>
<dbReference type="GO" id="GO:0004364">
    <property type="term" value="F:glutathione transferase activity"/>
    <property type="evidence" value="ECO:0007669"/>
    <property type="project" value="TreeGrafter"/>
</dbReference>
<dbReference type="CDD" id="cd03192">
    <property type="entry name" value="GST_C_Sigma_like"/>
    <property type="match status" value="1"/>
</dbReference>
<comment type="similarity">
    <text evidence="1">Belongs to the GST superfamily.</text>
</comment>
<dbReference type="PROSITE" id="PS50404">
    <property type="entry name" value="GST_NTER"/>
    <property type="match status" value="1"/>
</dbReference>
<dbReference type="PANTHER" id="PTHR11571">
    <property type="entry name" value="GLUTATHIONE S-TRANSFERASE"/>
    <property type="match status" value="1"/>
</dbReference>
<keyword evidence="4" id="KW-0732">Signal</keyword>
<dbReference type="Gene3D" id="1.20.1050.10">
    <property type="match status" value="1"/>
</dbReference>
<evidence type="ECO:0000259" key="6">
    <source>
        <dbReference type="PROSITE" id="PS50405"/>
    </source>
</evidence>
<reference evidence="7" key="1">
    <citation type="submission" date="2020-06" db="EMBL/GenBank/DDBJ databases">
        <title>Draft genome of Bugula neritina, a colonial animal packing powerful symbionts and potential medicines.</title>
        <authorList>
            <person name="Rayko M."/>
        </authorList>
    </citation>
    <scope>NUCLEOTIDE SEQUENCE [LARGE SCALE GENOMIC DNA]</scope>
    <source>
        <strain evidence="7">Kwan_BN1</strain>
    </source>
</reference>
<keyword evidence="2" id="KW-0273">Eye lens protein</keyword>
<dbReference type="Pfam" id="PF01549">
    <property type="entry name" value="ShK"/>
    <property type="match status" value="1"/>
</dbReference>
<accession>A0A7J7K3F0</accession>
<dbReference type="InterPro" id="IPR036249">
    <property type="entry name" value="Thioredoxin-like_sf"/>
</dbReference>
<evidence type="ECO:0000256" key="4">
    <source>
        <dbReference type="SAM" id="SignalP"/>
    </source>
</evidence>
<dbReference type="Pfam" id="PF02798">
    <property type="entry name" value="GST_N"/>
    <property type="match status" value="1"/>
</dbReference>
<feature type="signal peptide" evidence="4">
    <location>
        <begin position="1"/>
        <end position="18"/>
    </location>
</feature>
<dbReference type="OrthoDB" id="414243at2759"/>
<dbReference type="InterPro" id="IPR003582">
    <property type="entry name" value="ShKT_dom"/>
</dbReference>
<dbReference type="SUPFAM" id="SSF47616">
    <property type="entry name" value="GST C-terminal domain-like"/>
    <property type="match status" value="1"/>
</dbReference>
<dbReference type="PANTHER" id="PTHR11571:SF150">
    <property type="entry name" value="GLUTATHIONE S-TRANSFERASE"/>
    <property type="match status" value="1"/>
</dbReference>
<dbReference type="FunFam" id="1.20.1050.10:FF:000030">
    <property type="entry name" value="Glutathione S-transferase S1"/>
    <property type="match status" value="1"/>
</dbReference>
<proteinExistence type="inferred from homology"/>
<dbReference type="InterPro" id="IPR036282">
    <property type="entry name" value="Glutathione-S-Trfase_C_sf"/>
</dbReference>
<feature type="chain" id="PRO_5029843873" evidence="4">
    <location>
        <begin position="19"/>
        <end position="256"/>
    </location>
</feature>
<dbReference type="CDD" id="cd03039">
    <property type="entry name" value="GST_N_Sigma_like"/>
    <property type="match status" value="1"/>
</dbReference>
<dbReference type="SUPFAM" id="SSF52833">
    <property type="entry name" value="Thioredoxin-like"/>
    <property type="match status" value="1"/>
</dbReference>
<dbReference type="Pfam" id="PF14497">
    <property type="entry name" value="GST_C_3"/>
    <property type="match status" value="1"/>
</dbReference>